<dbReference type="Gene3D" id="3.40.50.300">
    <property type="entry name" value="P-loop containing nucleotide triphosphate hydrolases"/>
    <property type="match status" value="1"/>
</dbReference>
<dbReference type="KEGG" id="dpa:109533197"/>
<dbReference type="EC" id="2.7.4.8" evidence="2"/>
<dbReference type="PANTHER" id="PTHR23117:SF13">
    <property type="entry name" value="GUANYLATE KINASE"/>
    <property type="match status" value="1"/>
</dbReference>
<dbReference type="GeneID" id="109533197"/>
<keyword evidence="6" id="KW-0067">ATP-binding</keyword>
<dbReference type="FunFam" id="3.30.63.10:FF:000002">
    <property type="entry name" value="Guanylate kinase 1"/>
    <property type="match status" value="1"/>
</dbReference>
<dbReference type="GO" id="GO:0005829">
    <property type="term" value="C:cytosol"/>
    <property type="evidence" value="ECO:0007669"/>
    <property type="project" value="TreeGrafter"/>
</dbReference>
<dbReference type="InterPro" id="IPR027417">
    <property type="entry name" value="P-loop_NTPase"/>
</dbReference>
<proteinExistence type="inferred from homology"/>
<accession>A0AAR5NYI8</accession>
<keyword evidence="4" id="KW-0547">Nucleotide-binding</keyword>
<dbReference type="PROSITE" id="PS00856">
    <property type="entry name" value="GUANYLATE_KINASE_1"/>
    <property type="match status" value="1"/>
</dbReference>
<evidence type="ECO:0000313" key="8">
    <source>
        <dbReference type="EnsemblMetazoa" id="XP_019754014.1"/>
    </source>
</evidence>
<dbReference type="InterPro" id="IPR020590">
    <property type="entry name" value="Guanylate_kinase_CS"/>
</dbReference>
<name>A0AAR5NYI8_DENPD</name>
<dbReference type="PROSITE" id="PS50052">
    <property type="entry name" value="GUANYLATE_KINASE_2"/>
    <property type="match status" value="1"/>
</dbReference>
<keyword evidence="5" id="KW-0418">Kinase</keyword>
<keyword evidence="3" id="KW-0808">Transferase</keyword>
<dbReference type="InterPro" id="IPR017665">
    <property type="entry name" value="Guanylate_kinase"/>
</dbReference>
<dbReference type="Proteomes" id="UP000019118">
    <property type="component" value="Unassembled WGS sequence"/>
</dbReference>
<dbReference type="SUPFAM" id="SSF52540">
    <property type="entry name" value="P-loop containing nucleoside triphosphate hydrolases"/>
    <property type="match status" value="1"/>
</dbReference>
<evidence type="ECO:0000256" key="2">
    <source>
        <dbReference type="ARBA" id="ARBA00012961"/>
    </source>
</evidence>
<dbReference type="NCBIfam" id="TIGR03263">
    <property type="entry name" value="guanyl_kin"/>
    <property type="match status" value="1"/>
</dbReference>
<dbReference type="InterPro" id="IPR008144">
    <property type="entry name" value="Guanylate_kin-like_dom"/>
</dbReference>
<dbReference type="HAMAP" id="MF_00328">
    <property type="entry name" value="Guanylate_kinase"/>
    <property type="match status" value="1"/>
</dbReference>
<evidence type="ECO:0000256" key="1">
    <source>
        <dbReference type="ARBA" id="ARBA00005790"/>
    </source>
</evidence>
<dbReference type="Pfam" id="PF00625">
    <property type="entry name" value="Guanylate_kin"/>
    <property type="match status" value="1"/>
</dbReference>
<organism evidence="8 9">
    <name type="scientific">Dendroctonus ponderosae</name>
    <name type="common">Mountain pine beetle</name>
    <dbReference type="NCBI Taxonomy" id="77166"/>
    <lineage>
        <taxon>Eukaryota</taxon>
        <taxon>Metazoa</taxon>
        <taxon>Ecdysozoa</taxon>
        <taxon>Arthropoda</taxon>
        <taxon>Hexapoda</taxon>
        <taxon>Insecta</taxon>
        <taxon>Pterygota</taxon>
        <taxon>Neoptera</taxon>
        <taxon>Endopterygota</taxon>
        <taxon>Coleoptera</taxon>
        <taxon>Polyphaga</taxon>
        <taxon>Cucujiformia</taxon>
        <taxon>Curculionidae</taxon>
        <taxon>Scolytinae</taxon>
        <taxon>Dendroctonus</taxon>
    </lineage>
</organism>
<dbReference type="PANTHER" id="PTHR23117">
    <property type="entry name" value="GUANYLATE KINASE-RELATED"/>
    <property type="match status" value="1"/>
</dbReference>
<evidence type="ECO:0000259" key="7">
    <source>
        <dbReference type="PROSITE" id="PS50052"/>
    </source>
</evidence>
<dbReference type="FunFam" id="3.40.50.300:FF:000776">
    <property type="entry name" value="Guanylate kinase 2"/>
    <property type="match status" value="1"/>
</dbReference>
<comment type="similarity">
    <text evidence="1">Belongs to the guanylate kinase family.</text>
</comment>
<reference evidence="9" key="1">
    <citation type="journal article" date="2013" name="Genome Biol.">
        <title>Draft genome of the mountain pine beetle, Dendroctonus ponderosae Hopkins, a major forest pest.</title>
        <authorList>
            <person name="Keeling C.I."/>
            <person name="Yuen M.M."/>
            <person name="Liao N.Y."/>
            <person name="Docking T.R."/>
            <person name="Chan S.K."/>
            <person name="Taylor G.A."/>
            <person name="Palmquist D.L."/>
            <person name="Jackman S.D."/>
            <person name="Nguyen A."/>
            <person name="Li M."/>
            <person name="Henderson H."/>
            <person name="Janes J.K."/>
            <person name="Zhao Y."/>
            <person name="Pandoh P."/>
            <person name="Moore R."/>
            <person name="Sperling F.A."/>
            <person name="Huber D.P."/>
            <person name="Birol I."/>
            <person name="Jones S.J."/>
            <person name="Bohlmann J."/>
        </authorList>
    </citation>
    <scope>NUCLEOTIDE SEQUENCE</scope>
</reference>
<dbReference type="SMART" id="SM00072">
    <property type="entry name" value="GuKc"/>
    <property type="match status" value="1"/>
</dbReference>
<dbReference type="GO" id="GO:0004385">
    <property type="term" value="F:GMP kinase activity"/>
    <property type="evidence" value="ECO:0007669"/>
    <property type="project" value="UniProtKB-EC"/>
</dbReference>
<evidence type="ECO:0000256" key="3">
    <source>
        <dbReference type="ARBA" id="ARBA00022679"/>
    </source>
</evidence>
<protein>
    <recommendedName>
        <fullName evidence="2">guanylate kinase</fullName>
        <ecNumber evidence="2">2.7.4.8</ecNumber>
    </recommendedName>
</protein>
<dbReference type="CDD" id="cd00071">
    <property type="entry name" value="GMPK"/>
    <property type="match status" value="1"/>
</dbReference>
<feature type="domain" description="Guanylate kinase-like" evidence="7">
    <location>
        <begin position="45"/>
        <end position="226"/>
    </location>
</feature>
<evidence type="ECO:0000313" key="9">
    <source>
        <dbReference type="Proteomes" id="UP000019118"/>
    </source>
</evidence>
<evidence type="ECO:0000256" key="4">
    <source>
        <dbReference type="ARBA" id="ARBA00022741"/>
    </source>
</evidence>
<dbReference type="InterPro" id="IPR008145">
    <property type="entry name" value="GK/Ca_channel_bsu"/>
</dbReference>
<evidence type="ECO:0000256" key="6">
    <source>
        <dbReference type="ARBA" id="ARBA00022840"/>
    </source>
</evidence>
<dbReference type="GO" id="GO:0005524">
    <property type="term" value="F:ATP binding"/>
    <property type="evidence" value="ECO:0007669"/>
    <property type="project" value="UniProtKB-KW"/>
</dbReference>
<keyword evidence="9" id="KW-1185">Reference proteome</keyword>
<sequence length="237" mass="27304">MSSLHVLKRNWLFYKVSSFCPNQLDHFHFRTALRTDFSTMHPKLPRPLVFCGPSGSGKSTLVKRLMDDFPEKFGFTVSHTTRSPRPGEKHGQHYYFIDESDMKTAIANGDFIEHAVFSGNIYGTSFRAVEDIAKQGKIVLMDIDMQGVKQIKQTTLNPWCVFIHPPSLPELKERLLKRKTESEESLARRLAKAREEIKFGLTPNFDKTLVNDDLDKAYKELKKFVEENVLEIRIPTV</sequence>
<evidence type="ECO:0000256" key="5">
    <source>
        <dbReference type="ARBA" id="ARBA00022777"/>
    </source>
</evidence>
<dbReference type="EnsemblMetazoa" id="XM_019898455.1">
    <property type="protein sequence ID" value="XP_019754014.1"/>
    <property type="gene ID" value="LOC109533197"/>
</dbReference>
<reference evidence="8" key="2">
    <citation type="submission" date="2024-08" db="UniProtKB">
        <authorList>
            <consortium name="EnsemblMetazoa"/>
        </authorList>
    </citation>
    <scope>IDENTIFICATION</scope>
</reference>
<dbReference type="AlphaFoldDB" id="A0AAR5NYI8"/>